<dbReference type="EMBL" id="JAUKWQ010000001">
    <property type="protein sequence ID" value="MDO1580901.1"/>
    <property type="molecule type" value="Genomic_DNA"/>
</dbReference>
<name>A0ABT8SR39_9HYPH</name>
<evidence type="ECO:0000313" key="2">
    <source>
        <dbReference type="Proteomes" id="UP001169006"/>
    </source>
</evidence>
<evidence type="ECO:0008006" key="3">
    <source>
        <dbReference type="Google" id="ProtNLM"/>
    </source>
</evidence>
<organism evidence="1 2">
    <name type="scientific">Rhizobium oryzicola</name>
    <dbReference type="NCBI Taxonomy" id="1232668"/>
    <lineage>
        <taxon>Bacteria</taxon>
        <taxon>Pseudomonadati</taxon>
        <taxon>Pseudomonadota</taxon>
        <taxon>Alphaproteobacteria</taxon>
        <taxon>Hyphomicrobiales</taxon>
        <taxon>Rhizobiaceae</taxon>
        <taxon>Rhizobium/Agrobacterium group</taxon>
        <taxon>Rhizobium</taxon>
    </lineage>
</organism>
<comment type="caution">
    <text evidence="1">The sequence shown here is derived from an EMBL/GenBank/DDBJ whole genome shotgun (WGS) entry which is preliminary data.</text>
</comment>
<keyword evidence="2" id="KW-1185">Reference proteome</keyword>
<reference evidence="1" key="1">
    <citation type="journal article" date="2015" name="Int. J. Syst. Evol. Microbiol.">
        <title>Rhizobium oryzicola sp. nov., potential plant-growth-promoting endophytic bacteria isolated from rice roots.</title>
        <authorList>
            <person name="Zhang X.X."/>
            <person name="Gao J.S."/>
            <person name="Cao Y.H."/>
            <person name="Sheirdil R.A."/>
            <person name="Wang X.C."/>
            <person name="Zhang L."/>
        </authorList>
    </citation>
    <scope>NUCLEOTIDE SEQUENCE</scope>
    <source>
        <strain evidence="1">05753</strain>
    </source>
</reference>
<evidence type="ECO:0000313" key="1">
    <source>
        <dbReference type="EMBL" id="MDO1580901.1"/>
    </source>
</evidence>
<sequence length="60" mass="6835">MVKIEYEPHNRESADEKFVSYFLRAANDPGEGMELAAIRVLADDYDDGGDREFIRQLAQA</sequence>
<protein>
    <recommendedName>
        <fullName evidence="3">Addiction module antidote protein</fullName>
    </recommendedName>
</protein>
<dbReference type="Proteomes" id="UP001169006">
    <property type="component" value="Unassembled WGS sequence"/>
</dbReference>
<gene>
    <name evidence="1" type="ORF">Q2T52_02225</name>
</gene>
<reference evidence="1" key="2">
    <citation type="submission" date="2023-07" db="EMBL/GenBank/DDBJ databases">
        <authorList>
            <person name="Sun H."/>
        </authorList>
    </citation>
    <scope>NUCLEOTIDE SEQUENCE</scope>
    <source>
        <strain evidence="1">05753</strain>
    </source>
</reference>
<accession>A0ABT8SR39</accession>
<dbReference type="RefSeq" id="WP_302075042.1">
    <property type="nucleotide sequence ID" value="NZ_JAUKWQ010000001.1"/>
</dbReference>
<proteinExistence type="predicted"/>